<dbReference type="NCBIfam" id="NF004856">
    <property type="entry name" value="PRK06209.1"/>
    <property type="match status" value="1"/>
</dbReference>
<evidence type="ECO:0000313" key="4">
    <source>
        <dbReference type="EMBL" id="EFV94293.1"/>
    </source>
</evidence>
<evidence type="ECO:0000256" key="3">
    <source>
        <dbReference type="RuleBase" id="RU003560"/>
    </source>
</evidence>
<dbReference type="Pfam" id="PF00202">
    <property type="entry name" value="Aminotran_3"/>
    <property type="match status" value="1"/>
</dbReference>
<comment type="cofactor">
    <cofactor evidence="1">
        <name>pyridoxal 5'-phosphate</name>
        <dbReference type="ChEBI" id="CHEBI:597326"/>
    </cofactor>
</comment>
<evidence type="ECO:0000256" key="1">
    <source>
        <dbReference type="ARBA" id="ARBA00001933"/>
    </source>
</evidence>
<comment type="caution">
    <text evidence="4">The sequence shown here is derived from an EMBL/GenBank/DDBJ whole genome shotgun (WGS) entry which is preliminary data.</text>
</comment>
<evidence type="ECO:0000313" key="5">
    <source>
        <dbReference type="Proteomes" id="UP000011021"/>
    </source>
</evidence>
<keyword evidence="4" id="KW-0032">Aminotransferase</keyword>
<keyword evidence="5" id="KW-1185">Reference proteome</keyword>
<dbReference type="PANTHER" id="PTHR43713">
    <property type="entry name" value="GLUTAMATE-1-SEMIALDEHYDE 2,1-AMINOMUTASE"/>
    <property type="match status" value="1"/>
</dbReference>
<dbReference type="SUPFAM" id="SSF53383">
    <property type="entry name" value="PLP-dependent transferases"/>
    <property type="match status" value="1"/>
</dbReference>
<keyword evidence="2 3" id="KW-0663">Pyridoxal phosphate</keyword>
<dbReference type="eggNOG" id="COG0001">
    <property type="taxonomic scope" value="Bacteria"/>
</dbReference>
<dbReference type="PANTHER" id="PTHR43713:SF3">
    <property type="entry name" value="GLUTAMATE-1-SEMIALDEHYDE 2,1-AMINOMUTASE 1, CHLOROPLASTIC-RELATED"/>
    <property type="match status" value="1"/>
</dbReference>
<protein>
    <submittedName>
        <fullName evidence="4">Aminotransferase, class III</fullName>
    </submittedName>
</protein>
<dbReference type="GO" id="GO:0008483">
    <property type="term" value="F:transaminase activity"/>
    <property type="evidence" value="ECO:0007669"/>
    <property type="project" value="UniProtKB-KW"/>
</dbReference>
<reference evidence="4 5" key="1">
    <citation type="submission" date="2010-12" db="EMBL/GenBank/DDBJ databases">
        <authorList>
            <person name="Muzny D."/>
            <person name="Qin X."/>
            <person name="Deng J."/>
            <person name="Jiang H."/>
            <person name="Liu Y."/>
            <person name="Qu J."/>
            <person name="Song X.-Z."/>
            <person name="Zhang L."/>
            <person name="Thornton R."/>
            <person name="Coyle M."/>
            <person name="Francisco L."/>
            <person name="Jackson L."/>
            <person name="Javaid M."/>
            <person name="Korchina V."/>
            <person name="Kovar C."/>
            <person name="Mata R."/>
            <person name="Mathew T."/>
            <person name="Ngo R."/>
            <person name="Nguyen L."/>
            <person name="Nguyen N."/>
            <person name="Okwuonu G."/>
            <person name="Ongeri F."/>
            <person name="Pham C."/>
            <person name="Simmons D."/>
            <person name="Wilczek-Boney K."/>
            <person name="Hale W."/>
            <person name="Jakkamsetti A."/>
            <person name="Pham P."/>
            <person name="Ruth R."/>
            <person name="San Lucas F."/>
            <person name="Warren J."/>
            <person name="Zhang J."/>
            <person name="Zhao Z."/>
            <person name="Zhou C."/>
            <person name="Zhu D."/>
            <person name="Lee S."/>
            <person name="Bess C."/>
            <person name="Blankenburg K."/>
            <person name="Forbes L."/>
            <person name="Fu Q."/>
            <person name="Gubbala S."/>
            <person name="Hirani K."/>
            <person name="Jayaseelan J.C."/>
            <person name="Lara F."/>
            <person name="Munidasa M."/>
            <person name="Palculict T."/>
            <person name="Patil S."/>
            <person name="Pu L.-L."/>
            <person name="Saada N."/>
            <person name="Tang L."/>
            <person name="Weissenberger G."/>
            <person name="Zhu Y."/>
            <person name="Hemphill L."/>
            <person name="Shang Y."/>
            <person name="Youmans B."/>
            <person name="Ayvaz T."/>
            <person name="Ross M."/>
            <person name="Santibanez J."/>
            <person name="Aqrawi P."/>
            <person name="Gross S."/>
            <person name="Joshi V."/>
            <person name="Fowler G."/>
            <person name="Nazareth L."/>
            <person name="Reid J."/>
            <person name="Worley K."/>
            <person name="Petrosino J."/>
            <person name="Highlander S."/>
            <person name="Gibbs R."/>
        </authorList>
    </citation>
    <scope>NUCLEOTIDE SEQUENCE [LARGE SCALE GENOMIC DNA]</scope>
    <source>
        <strain evidence="4 5">ATCC 51599</strain>
    </source>
</reference>
<dbReference type="EMBL" id="AEQP01000022">
    <property type="protein sequence ID" value="EFV94293.1"/>
    <property type="molecule type" value="Genomic_DNA"/>
</dbReference>
<comment type="similarity">
    <text evidence="3">Belongs to the class-III pyridoxal-phosphate-dependent aminotransferase family.</text>
</comment>
<dbReference type="InterPro" id="IPR015422">
    <property type="entry name" value="PyrdxlP-dep_Trfase_small"/>
</dbReference>
<organism evidence="4 5">
    <name type="scientific">Lautropia mirabilis ATCC 51599</name>
    <dbReference type="NCBI Taxonomy" id="887898"/>
    <lineage>
        <taxon>Bacteria</taxon>
        <taxon>Pseudomonadati</taxon>
        <taxon>Pseudomonadota</taxon>
        <taxon>Betaproteobacteria</taxon>
        <taxon>Burkholderiales</taxon>
        <taxon>Burkholderiaceae</taxon>
        <taxon>Lautropia</taxon>
    </lineage>
</organism>
<accession>E7S0E4</accession>
<dbReference type="Proteomes" id="UP000011021">
    <property type="component" value="Unassembled WGS sequence"/>
</dbReference>
<dbReference type="GO" id="GO:0030170">
    <property type="term" value="F:pyridoxal phosphate binding"/>
    <property type="evidence" value="ECO:0007669"/>
    <property type="project" value="InterPro"/>
</dbReference>
<sequence length="451" mass="49920">MNSNQKPNVSGMVERTCFDKSAALRKKVHDTIPGGAHTYAKGDDQYPERSPGFIERGKGCHIWDVDGNEFIEYGMGLRAVTLGHAYPSVIEAAYRQMQLGNNFNRPAPIELECAQMLQSLVSSAEMVKFAKDGSTVLTAALKLARAYTGRDLVAICSNSPFFSYNDWFIGTTAMDGGVSRVEVELTVKFNYNDIDSLQKLFEQYPNRIAMVLLEPARTEEPKDGFLQKVIDLAHRNGALVTLDETISGFRFHQGGAQTLYGVTPDMSCFGKALANGFSLSALTGKREVMELGGLFHDKERVFLLSTTHGAEGPSLAAAIETMRIYRDEPVIEHLYHVGERLRAGIEQVTADLGVSEYLSVAGRGCNLLYSTHDHEHKPSQPFRTLFMQELIRWGVLAPSFIVSYSHSEADIDYTIEAFSRAAKVYKKALEAGSTDGLLIGAPTKVVYRRYN</sequence>
<dbReference type="Gene3D" id="3.40.640.10">
    <property type="entry name" value="Type I PLP-dependent aspartate aminotransferase-like (Major domain)"/>
    <property type="match status" value="1"/>
</dbReference>
<dbReference type="Gene3D" id="3.90.1150.10">
    <property type="entry name" value="Aspartate Aminotransferase, domain 1"/>
    <property type="match status" value="1"/>
</dbReference>
<gene>
    <name evidence="4" type="ORF">HMPREF0551_2408</name>
</gene>
<dbReference type="InterPro" id="IPR005814">
    <property type="entry name" value="Aminotrans_3"/>
</dbReference>
<name>E7S0E4_9BURK</name>
<dbReference type="AlphaFoldDB" id="E7S0E4"/>
<proteinExistence type="inferred from homology"/>
<evidence type="ECO:0000256" key="2">
    <source>
        <dbReference type="ARBA" id="ARBA00022898"/>
    </source>
</evidence>
<dbReference type="RefSeq" id="WP_005674849.1">
    <property type="nucleotide sequence ID" value="NZ_CP146288.1"/>
</dbReference>
<dbReference type="InterPro" id="IPR015421">
    <property type="entry name" value="PyrdxlP-dep_Trfase_major"/>
</dbReference>
<dbReference type="STRING" id="887898.HMPREF0551_2408"/>
<dbReference type="HOGENOM" id="CLU_016922_1_4_4"/>
<keyword evidence="4" id="KW-0808">Transferase</keyword>
<dbReference type="InterPro" id="IPR015424">
    <property type="entry name" value="PyrdxlP-dep_Trfase"/>
</dbReference>